<keyword evidence="3" id="KW-1185">Reference proteome</keyword>
<accession>M7BQ41</accession>
<dbReference type="EMBL" id="KB533466">
    <property type="protein sequence ID" value="EMP34198.1"/>
    <property type="molecule type" value="Genomic_DNA"/>
</dbReference>
<proteinExistence type="predicted"/>
<name>M7BQ41_CHEMY</name>
<evidence type="ECO:0000313" key="3">
    <source>
        <dbReference type="Proteomes" id="UP000031443"/>
    </source>
</evidence>
<sequence>MAREANHCSRAAPKTCCFDKELDAILCGNSTSAAKSPVDTLVRLEVVDLGPNPEDKVMDEEVKLEDDVEYMAGSSGGTVNQDLFSTLEGLASPSCLSLARMMQERRALLDSSLSAVAWAFEDKEESESLTQALSTLHSRTRELLALELPKQQQSGGRPRSSGPEGGPSPPLSEAAAGLSSPGAAMVPWGPRRS</sequence>
<reference evidence="3" key="1">
    <citation type="journal article" date="2013" name="Nat. Genet.">
        <title>The draft genomes of soft-shell turtle and green sea turtle yield insights into the development and evolution of the turtle-specific body plan.</title>
        <authorList>
            <person name="Wang Z."/>
            <person name="Pascual-Anaya J."/>
            <person name="Zadissa A."/>
            <person name="Li W."/>
            <person name="Niimura Y."/>
            <person name="Huang Z."/>
            <person name="Li C."/>
            <person name="White S."/>
            <person name="Xiong Z."/>
            <person name="Fang D."/>
            <person name="Wang B."/>
            <person name="Ming Y."/>
            <person name="Chen Y."/>
            <person name="Zheng Y."/>
            <person name="Kuraku S."/>
            <person name="Pignatelli M."/>
            <person name="Herrero J."/>
            <person name="Beal K."/>
            <person name="Nozawa M."/>
            <person name="Li Q."/>
            <person name="Wang J."/>
            <person name="Zhang H."/>
            <person name="Yu L."/>
            <person name="Shigenobu S."/>
            <person name="Wang J."/>
            <person name="Liu J."/>
            <person name="Flicek P."/>
            <person name="Searle S."/>
            <person name="Wang J."/>
            <person name="Kuratani S."/>
            <person name="Yin Y."/>
            <person name="Aken B."/>
            <person name="Zhang G."/>
            <person name="Irie N."/>
        </authorList>
    </citation>
    <scope>NUCLEOTIDE SEQUENCE [LARGE SCALE GENOMIC DNA]</scope>
</reference>
<dbReference type="Proteomes" id="UP000031443">
    <property type="component" value="Unassembled WGS sequence"/>
</dbReference>
<dbReference type="AlphaFoldDB" id="M7BQ41"/>
<feature type="region of interest" description="Disordered" evidence="1">
    <location>
        <begin position="146"/>
        <end position="193"/>
    </location>
</feature>
<gene>
    <name evidence="2" type="ORF">UY3_08622</name>
</gene>
<organism evidence="2 3">
    <name type="scientific">Chelonia mydas</name>
    <name type="common">Green sea-turtle</name>
    <name type="synonym">Chelonia agassizi</name>
    <dbReference type="NCBI Taxonomy" id="8469"/>
    <lineage>
        <taxon>Eukaryota</taxon>
        <taxon>Metazoa</taxon>
        <taxon>Chordata</taxon>
        <taxon>Craniata</taxon>
        <taxon>Vertebrata</taxon>
        <taxon>Euteleostomi</taxon>
        <taxon>Archelosauria</taxon>
        <taxon>Testudinata</taxon>
        <taxon>Testudines</taxon>
        <taxon>Cryptodira</taxon>
        <taxon>Durocryptodira</taxon>
        <taxon>Americhelydia</taxon>
        <taxon>Chelonioidea</taxon>
        <taxon>Cheloniidae</taxon>
        <taxon>Chelonia</taxon>
    </lineage>
</organism>
<protein>
    <submittedName>
        <fullName evidence="2">Uncharacterized protein</fullName>
    </submittedName>
</protein>
<evidence type="ECO:0000313" key="2">
    <source>
        <dbReference type="EMBL" id="EMP34198.1"/>
    </source>
</evidence>
<evidence type="ECO:0000256" key="1">
    <source>
        <dbReference type="SAM" id="MobiDB-lite"/>
    </source>
</evidence>